<dbReference type="Proteomes" id="UP000604046">
    <property type="component" value="Unassembled WGS sequence"/>
</dbReference>
<dbReference type="PANTHER" id="PTHR34598:SF3">
    <property type="entry name" value="OXIDOREDUCTASE AN1597"/>
    <property type="match status" value="1"/>
</dbReference>
<evidence type="ECO:0000313" key="3">
    <source>
        <dbReference type="Proteomes" id="UP000604046"/>
    </source>
</evidence>
<organism evidence="2 3">
    <name type="scientific">Symbiodinium natans</name>
    <dbReference type="NCBI Taxonomy" id="878477"/>
    <lineage>
        <taxon>Eukaryota</taxon>
        <taxon>Sar</taxon>
        <taxon>Alveolata</taxon>
        <taxon>Dinophyceae</taxon>
        <taxon>Suessiales</taxon>
        <taxon>Symbiodiniaceae</taxon>
        <taxon>Symbiodinium</taxon>
    </lineage>
</organism>
<accession>A0A812T623</accession>
<comment type="similarity">
    <text evidence="1">Belongs to the asaB hydroxylase/desaturase family.</text>
</comment>
<name>A0A812T623_9DINO</name>
<dbReference type="NCBIfam" id="NF041278">
    <property type="entry name" value="CmcJ_NvfI_EfuI"/>
    <property type="match status" value="1"/>
</dbReference>
<evidence type="ECO:0000313" key="2">
    <source>
        <dbReference type="EMBL" id="CAE7505972.1"/>
    </source>
</evidence>
<comment type="caution">
    <text evidence="2">The sequence shown here is derived from an EMBL/GenBank/DDBJ whole genome shotgun (WGS) entry which is preliminary data.</text>
</comment>
<proteinExistence type="inferred from homology"/>
<reference evidence="2" key="1">
    <citation type="submission" date="2021-02" db="EMBL/GenBank/DDBJ databases">
        <authorList>
            <person name="Dougan E. K."/>
            <person name="Rhodes N."/>
            <person name="Thang M."/>
            <person name="Chan C."/>
        </authorList>
    </citation>
    <scope>NUCLEOTIDE SEQUENCE</scope>
</reference>
<evidence type="ECO:0000256" key="1">
    <source>
        <dbReference type="ARBA" id="ARBA00023604"/>
    </source>
</evidence>
<dbReference type="OrthoDB" id="412788at2759"/>
<sequence length="291" mass="33033">MEADEHPPAHDGVVSKLHYQKLVPGKRTGRYIRVPDAGELADEHEETAVHIRDARQGIAASLEVNGFELRKQVTRCSNFLDPAEVSTTYYREVEEIVKETTGCTDVIVFDHTVRETGASSLNVLSETSQAAAPVMRVHTDYTDESAPRRVRDLARSQSYTGTQLSEEDCDRILSSRYCFINVWRSVGETPAIRCPLAVCDAKSVDYSRAIKYEMHFPDRIGSNFALEFSPEHKWYYYPGMDKDECLLFKVFEKEPCRTQSVFHTAFDDPTTPVDAPTRRSIECRTIACFTE</sequence>
<protein>
    <submittedName>
        <fullName evidence="2">AclN protein</fullName>
    </submittedName>
</protein>
<dbReference type="AlphaFoldDB" id="A0A812T623"/>
<dbReference type="GO" id="GO:0016491">
    <property type="term" value="F:oxidoreductase activity"/>
    <property type="evidence" value="ECO:0007669"/>
    <property type="project" value="InterPro"/>
</dbReference>
<dbReference type="InterPro" id="IPR044053">
    <property type="entry name" value="AsaB-like"/>
</dbReference>
<keyword evidence="3" id="KW-1185">Reference proteome</keyword>
<gene>
    <name evidence="2" type="primary">aclN</name>
    <name evidence="2" type="ORF">SNAT2548_LOCUS28338</name>
</gene>
<dbReference type="PANTHER" id="PTHR34598">
    <property type="entry name" value="BLL6449 PROTEIN"/>
    <property type="match status" value="1"/>
</dbReference>
<dbReference type="EMBL" id="CAJNDS010002513">
    <property type="protein sequence ID" value="CAE7505972.1"/>
    <property type="molecule type" value="Genomic_DNA"/>
</dbReference>